<comment type="catalytic activity">
    <reaction evidence="7">
        <text>(2R)-O-phospho-3-sulfolactate + H2O = (2R)-3-sulfolactate + phosphate</text>
        <dbReference type="Rhea" id="RHEA:23416"/>
        <dbReference type="ChEBI" id="CHEBI:15377"/>
        <dbReference type="ChEBI" id="CHEBI:15597"/>
        <dbReference type="ChEBI" id="CHEBI:43474"/>
        <dbReference type="ChEBI" id="CHEBI:58738"/>
        <dbReference type="EC" id="3.1.3.71"/>
    </reaction>
</comment>
<keyword evidence="6" id="KW-0460">Magnesium</keyword>
<dbReference type="STRING" id="574087.Acear_1342"/>
<comment type="similarity">
    <text evidence="2">Belongs to the ComB family.</text>
</comment>
<dbReference type="GO" id="GO:0050532">
    <property type="term" value="F:2-phosphosulfolactate phosphatase activity"/>
    <property type="evidence" value="ECO:0007669"/>
    <property type="project" value="UniProtKB-EC"/>
</dbReference>
<keyword evidence="9" id="KW-1185">Reference proteome</keyword>
<dbReference type="InterPro" id="IPR036702">
    <property type="entry name" value="ComB-like_sf"/>
</dbReference>
<dbReference type="InterPro" id="IPR005238">
    <property type="entry name" value="ComB-like"/>
</dbReference>
<dbReference type="Gene3D" id="3.90.1560.10">
    <property type="entry name" value="ComB-like"/>
    <property type="match status" value="1"/>
</dbReference>
<comment type="cofactor">
    <cofactor evidence="1">
        <name>Mg(2+)</name>
        <dbReference type="ChEBI" id="CHEBI:18420"/>
    </cofactor>
</comment>
<dbReference type="FunFam" id="3.90.1560.10:FF:000001">
    <property type="entry name" value="Probable 2-phosphosulfolactate phosphatase"/>
    <property type="match status" value="1"/>
</dbReference>
<dbReference type="SUPFAM" id="SSF142823">
    <property type="entry name" value="ComB-like"/>
    <property type="match status" value="1"/>
</dbReference>
<dbReference type="EC" id="3.1.3.71" evidence="3"/>
<accession>D9QQR4</accession>
<dbReference type="AlphaFoldDB" id="D9QQR4"/>
<dbReference type="HOGENOM" id="CLU_070028_0_0_9"/>
<dbReference type="Pfam" id="PF04029">
    <property type="entry name" value="2-ph_phosp"/>
    <property type="match status" value="1"/>
</dbReference>
<dbReference type="RefSeq" id="WP_013278301.1">
    <property type="nucleotide sequence ID" value="NC_014378.1"/>
</dbReference>
<evidence type="ECO:0000256" key="7">
    <source>
        <dbReference type="ARBA" id="ARBA00033711"/>
    </source>
</evidence>
<dbReference type="OrthoDB" id="4913at2"/>
<dbReference type="GO" id="GO:0050545">
    <property type="term" value="F:sulfopyruvate decarboxylase activity"/>
    <property type="evidence" value="ECO:0007669"/>
    <property type="project" value="TreeGrafter"/>
</dbReference>
<evidence type="ECO:0000256" key="5">
    <source>
        <dbReference type="ARBA" id="ARBA00022801"/>
    </source>
</evidence>
<dbReference type="PANTHER" id="PTHR37311:SF1">
    <property type="entry name" value="2-PHOSPHOSULFOLACTATE PHOSPHATASE-RELATED"/>
    <property type="match status" value="1"/>
</dbReference>
<evidence type="ECO:0000256" key="3">
    <source>
        <dbReference type="ARBA" id="ARBA00012953"/>
    </source>
</evidence>
<sequence>MKIELILTAEEIEEKKIKNRVVAAIDTFRATTTIVTALENGAREVIPVVSIPKAVEYQSQNINDDIITAGEREGQKVAELDLGNSPLSFTESIVKNKQVVLTTTNGTEMLANLNQAKKVVIAALINLGAVAKEVESADELILCCAGSQGRFSLEDFITAGGLIYRLKDKGIKLELSDLSLVAYQSYLINSNKLLATLSQSENGDRLISLGKQSDVNYALQKDLYSITPIYCQGIIQS</sequence>
<name>D9QQR4_ACEAZ</name>
<evidence type="ECO:0000256" key="2">
    <source>
        <dbReference type="ARBA" id="ARBA00009997"/>
    </source>
</evidence>
<evidence type="ECO:0000256" key="1">
    <source>
        <dbReference type="ARBA" id="ARBA00001946"/>
    </source>
</evidence>
<dbReference type="eggNOG" id="COG2045">
    <property type="taxonomic scope" value="Bacteria"/>
</dbReference>
<dbReference type="KEGG" id="aar:Acear_1342"/>
<organism evidence="8 9">
    <name type="scientific">Acetohalobium arabaticum (strain ATCC 49924 / DSM 5501 / Z-7288)</name>
    <dbReference type="NCBI Taxonomy" id="574087"/>
    <lineage>
        <taxon>Bacteria</taxon>
        <taxon>Bacillati</taxon>
        <taxon>Bacillota</taxon>
        <taxon>Clostridia</taxon>
        <taxon>Halanaerobiales</taxon>
        <taxon>Halobacteroidaceae</taxon>
        <taxon>Acetohalobium</taxon>
    </lineage>
</organism>
<dbReference type="GO" id="GO:0000287">
    <property type="term" value="F:magnesium ion binding"/>
    <property type="evidence" value="ECO:0007669"/>
    <property type="project" value="InterPro"/>
</dbReference>
<evidence type="ECO:0000256" key="4">
    <source>
        <dbReference type="ARBA" id="ARBA00021948"/>
    </source>
</evidence>
<evidence type="ECO:0000256" key="6">
    <source>
        <dbReference type="ARBA" id="ARBA00022842"/>
    </source>
</evidence>
<gene>
    <name evidence="8" type="ordered locus">Acear_1342</name>
</gene>
<reference evidence="8 9" key="1">
    <citation type="journal article" date="2010" name="Stand. Genomic Sci.">
        <title>Complete genome sequence of Acetohalobium arabaticum type strain (Z-7288).</title>
        <authorList>
            <person name="Sikorski J."/>
            <person name="Lapidus A."/>
            <person name="Chertkov O."/>
            <person name="Lucas S."/>
            <person name="Copeland A."/>
            <person name="Glavina Del Rio T."/>
            <person name="Nolan M."/>
            <person name="Tice H."/>
            <person name="Cheng J.F."/>
            <person name="Han C."/>
            <person name="Brambilla E."/>
            <person name="Pitluck S."/>
            <person name="Liolios K."/>
            <person name="Ivanova N."/>
            <person name="Mavromatis K."/>
            <person name="Mikhailova N."/>
            <person name="Pati A."/>
            <person name="Bruce D."/>
            <person name="Detter C."/>
            <person name="Tapia R."/>
            <person name="Goodwin L."/>
            <person name="Chen A."/>
            <person name="Palaniappan K."/>
            <person name="Land M."/>
            <person name="Hauser L."/>
            <person name="Chang Y.J."/>
            <person name="Jeffries C.D."/>
            <person name="Rohde M."/>
            <person name="Goker M."/>
            <person name="Spring S."/>
            <person name="Woyke T."/>
            <person name="Bristow J."/>
            <person name="Eisen J.A."/>
            <person name="Markowitz V."/>
            <person name="Hugenholtz P."/>
            <person name="Kyrpides N.C."/>
            <person name="Klenk H.P."/>
        </authorList>
    </citation>
    <scope>NUCLEOTIDE SEQUENCE [LARGE SCALE GENOMIC DNA]</scope>
    <source>
        <strain evidence="9">ATCC 49924 / DSM 5501 / Z-7288</strain>
    </source>
</reference>
<evidence type="ECO:0000313" key="9">
    <source>
        <dbReference type="Proteomes" id="UP000001661"/>
    </source>
</evidence>
<keyword evidence="5 8" id="KW-0378">Hydrolase</keyword>
<dbReference type="PANTHER" id="PTHR37311">
    <property type="entry name" value="2-PHOSPHOSULFOLACTATE PHOSPHATASE-RELATED"/>
    <property type="match status" value="1"/>
</dbReference>
<evidence type="ECO:0000313" key="8">
    <source>
        <dbReference type="EMBL" id="ADL12855.1"/>
    </source>
</evidence>
<protein>
    <recommendedName>
        <fullName evidence="4">Probable 2-phosphosulfolactate phosphatase</fullName>
        <ecNumber evidence="3">3.1.3.71</ecNumber>
    </recommendedName>
</protein>
<dbReference type="Proteomes" id="UP000001661">
    <property type="component" value="Chromosome"/>
</dbReference>
<dbReference type="EMBL" id="CP002105">
    <property type="protein sequence ID" value="ADL12855.1"/>
    <property type="molecule type" value="Genomic_DNA"/>
</dbReference>
<proteinExistence type="inferred from homology"/>